<dbReference type="InterPro" id="IPR004101">
    <property type="entry name" value="Mur_ligase_C"/>
</dbReference>
<evidence type="ECO:0000313" key="15">
    <source>
        <dbReference type="Proteomes" id="UP000255425"/>
    </source>
</evidence>
<feature type="binding site" evidence="10">
    <location>
        <begin position="113"/>
        <end position="119"/>
    </location>
    <ligand>
        <name>ATP</name>
        <dbReference type="ChEBI" id="CHEBI:30616"/>
    </ligand>
</feature>
<dbReference type="GO" id="GO:0008360">
    <property type="term" value="P:regulation of cell shape"/>
    <property type="evidence" value="ECO:0007669"/>
    <property type="project" value="UniProtKB-KW"/>
</dbReference>
<evidence type="ECO:0000259" key="13">
    <source>
        <dbReference type="Pfam" id="PF08245"/>
    </source>
</evidence>
<dbReference type="InterPro" id="IPR051046">
    <property type="entry name" value="MurCDEF_CellWall_CoF430Synth"/>
</dbReference>
<dbReference type="UniPathway" id="UPA00219"/>
<evidence type="ECO:0000259" key="11">
    <source>
        <dbReference type="Pfam" id="PF01225"/>
    </source>
</evidence>
<evidence type="ECO:0000256" key="8">
    <source>
        <dbReference type="ARBA" id="ARBA00023306"/>
    </source>
</evidence>
<comment type="pathway">
    <text evidence="10">Cell wall biogenesis; peptidoglycan biosynthesis.</text>
</comment>
<keyword evidence="2 10" id="KW-0436">Ligase</keyword>
<dbReference type="HAMAP" id="MF_02019">
    <property type="entry name" value="MurF"/>
    <property type="match status" value="1"/>
</dbReference>
<organism evidence="14 15">
    <name type="scientific">Staphylococcus saccharolyticus</name>
    <dbReference type="NCBI Taxonomy" id="33028"/>
    <lineage>
        <taxon>Bacteria</taxon>
        <taxon>Bacillati</taxon>
        <taxon>Bacillota</taxon>
        <taxon>Bacilli</taxon>
        <taxon>Bacillales</taxon>
        <taxon>Staphylococcaceae</taxon>
        <taxon>Staphylococcus</taxon>
    </lineage>
</organism>
<feature type="domain" description="Mur ligase N-terminal catalytic" evidence="11">
    <location>
        <begin position="26"/>
        <end position="100"/>
    </location>
</feature>
<dbReference type="Proteomes" id="UP000255425">
    <property type="component" value="Unassembled WGS sequence"/>
</dbReference>
<evidence type="ECO:0000259" key="12">
    <source>
        <dbReference type="Pfam" id="PF02875"/>
    </source>
</evidence>
<proteinExistence type="inferred from homology"/>
<gene>
    <name evidence="10 14" type="primary">murF</name>
    <name evidence="14" type="ORF">NCTC11807_00994</name>
</gene>
<dbReference type="NCBIfam" id="TIGR01143">
    <property type="entry name" value="murF"/>
    <property type="match status" value="1"/>
</dbReference>
<dbReference type="EC" id="6.3.2.10" evidence="10"/>
<dbReference type="InterPro" id="IPR005863">
    <property type="entry name" value="UDP-N-AcMur_synth"/>
</dbReference>
<dbReference type="InterPro" id="IPR000713">
    <property type="entry name" value="Mur_ligase_N"/>
</dbReference>
<comment type="subcellular location">
    <subcellularLocation>
        <location evidence="10">Cytoplasm</location>
    </subcellularLocation>
</comment>
<feature type="domain" description="Mur ligase C-terminal" evidence="12">
    <location>
        <begin position="317"/>
        <end position="439"/>
    </location>
</feature>
<keyword evidence="7 10" id="KW-0573">Peptidoglycan synthesis</keyword>
<dbReference type="SUPFAM" id="SSF63418">
    <property type="entry name" value="MurE/MurF N-terminal domain"/>
    <property type="match status" value="1"/>
</dbReference>
<accession>A0A380H0T9</accession>
<keyword evidence="5 10" id="KW-0067">ATP-binding</keyword>
<feature type="domain" description="Mur ligase central" evidence="13">
    <location>
        <begin position="111"/>
        <end position="294"/>
    </location>
</feature>
<keyword evidence="15" id="KW-1185">Reference proteome</keyword>
<keyword evidence="3 10" id="KW-0132">Cell division</keyword>
<dbReference type="Pfam" id="PF02875">
    <property type="entry name" value="Mur_ligase_C"/>
    <property type="match status" value="1"/>
</dbReference>
<protein>
    <recommendedName>
        <fullName evidence="10">UDP-N-acetylmuramoyl-tripeptide--D-alanyl-D-alanine ligase</fullName>
        <ecNumber evidence="10">6.3.2.10</ecNumber>
    </recommendedName>
    <alternativeName>
        <fullName evidence="10">D-alanyl-D-alanine-adding enzyme</fullName>
    </alternativeName>
</protein>
<evidence type="ECO:0000256" key="9">
    <source>
        <dbReference type="ARBA" id="ARBA00023316"/>
    </source>
</evidence>
<dbReference type="GO" id="GO:0071555">
    <property type="term" value="P:cell wall organization"/>
    <property type="evidence" value="ECO:0007669"/>
    <property type="project" value="UniProtKB-KW"/>
</dbReference>
<dbReference type="AlphaFoldDB" id="A0A380H0T9"/>
<dbReference type="SUPFAM" id="SSF53623">
    <property type="entry name" value="MurD-like peptide ligases, catalytic domain"/>
    <property type="match status" value="1"/>
</dbReference>
<dbReference type="InterPro" id="IPR013221">
    <property type="entry name" value="Mur_ligase_cen"/>
</dbReference>
<keyword evidence="1 10" id="KW-0963">Cytoplasm</keyword>
<dbReference type="GO" id="GO:0047480">
    <property type="term" value="F:UDP-N-acetylmuramoyl-tripeptide-D-alanyl-D-alanine ligase activity"/>
    <property type="evidence" value="ECO:0007669"/>
    <property type="project" value="UniProtKB-UniRule"/>
</dbReference>
<dbReference type="RefSeq" id="WP_115312953.1">
    <property type="nucleotide sequence ID" value="NZ_CP066042.1"/>
</dbReference>
<evidence type="ECO:0000256" key="6">
    <source>
        <dbReference type="ARBA" id="ARBA00022960"/>
    </source>
</evidence>
<sequence length="451" mass="50009">MINVTLQQIKNWISCEIDNQYLNQSIKGVTINSRKITKDMLFIPFRGENVDGHRFIAQAFKEGAGASLAKKGTQLNPDIQGPIIWVEDTLKALQNLAKAYLQHVNPKVIAVTGSNGKTTTKDMIESVLSTEFKVKKTQGNYNNEIGMPLTLLELDKDTEISILEMGMSGFHQIELLSNIAEPDIAVITNIGESHMQDLGSREGIAQAKSEITIGLKDQGIFIYDGDEPLLMPHVKKVHDAKLISIGLGKDNTYVCHIDDVETDGIAFTLNNNESYILPILGTHNMKNAATAIAIGHELGLSYNTIKNNIRNVQLTGMRMERHLTTDNITVINDAYNASPTSMKAAIDTLDSMDGRKILILADVLELGQNSQTMHEQVGEYLKDKSIDILFTFGDEAEYIYNKGKAFVKYANHFQDKSNLIKELKSLVKDNDKVLAKGSRGMKLEDIVEALI</sequence>
<dbReference type="InterPro" id="IPR036565">
    <property type="entry name" value="Mur-like_cat_sf"/>
</dbReference>
<comment type="similarity">
    <text evidence="10">Belongs to the MurCDEF family. MurF subfamily.</text>
</comment>
<name>A0A380H0T9_9STAP</name>
<dbReference type="GO" id="GO:0051301">
    <property type="term" value="P:cell division"/>
    <property type="evidence" value="ECO:0007669"/>
    <property type="project" value="UniProtKB-KW"/>
</dbReference>
<evidence type="ECO:0000256" key="2">
    <source>
        <dbReference type="ARBA" id="ARBA00022598"/>
    </source>
</evidence>
<dbReference type="PANTHER" id="PTHR43024:SF1">
    <property type="entry name" value="UDP-N-ACETYLMURAMOYL-TRIPEPTIDE--D-ALANYL-D-ALANINE LIGASE"/>
    <property type="match status" value="1"/>
</dbReference>
<dbReference type="Gene3D" id="3.40.1390.10">
    <property type="entry name" value="MurE/MurF, N-terminal domain"/>
    <property type="match status" value="1"/>
</dbReference>
<dbReference type="Pfam" id="PF01225">
    <property type="entry name" value="Mur_ligase"/>
    <property type="match status" value="1"/>
</dbReference>
<evidence type="ECO:0000256" key="7">
    <source>
        <dbReference type="ARBA" id="ARBA00022984"/>
    </source>
</evidence>
<keyword evidence="6 10" id="KW-0133">Cell shape</keyword>
<dbReference type="GO" id="GO:0005737">
    <property type="term" value="C:cytoplasm"/>
    <property type="evidence" value="ECO:0007669"/>
    <property type="project" value="UniProtKB-SubCell"/>
</dbReference>
<evidence type="ECO:0000256" key="5">
    <source>
        <dbReference type="ARBA" id="ARBA00022840"/>
    </source>
</evidence>
<comment type="catalytic activity">
    <reaction evidence="10">
        <text>UDP-N-acetyl-alpha-D-muramoyl-L-alanyl-gamma-D-glutamyl-L-lysine + D-alanyl-D-alanine + ATP = UDP-N-acetyl-alpha-D-muramoyl-L-alanyl-gamma-D-glutamyl-L-lysyl-D-alanyl-D-alanine + ADP + phosphate + H(+)</text>
        <dbReference type="Rhea" id="RHEA:16085"/>
        <dbReference type="ChEBI" id="CHEBI:15378"/>
        <dbReference type="ChEBI" id="CHEBI:30616"/>
        <dbReference type="ChEBI" id="CHEBI:43474"/>
        <dbReference type="ChEBI" id="CHEBI:57822"/>
        <dbReference type="ChEBI" id="CHEBI:70758"/>
        <dbReference type="ChEBI" id="CHEBI:83903"/>
        <dbReference type="ChEBI" id="CHEBI:456216"/>
        <dbReference type="EC" id="6.3.2.10"/>
    </reaction>
</comment>
<dbReference type="InterPro" id="IPR036615">
    <property type="entry name" value="Mur_ligase_C_dom_sf"/>
</dbReference>
<keyword evidence="4 10" id="KW-0547">Nucleotide-binding</keyword>
<dbReference type="GO" id="GO:0005524">
    <property type="term" value="F:ATP binding"/>
    <property type="evidence" value="ECO:0007669"/>
    <property type="project" value="UniProtKB-UniRule"/>
</dbReference>
<dbReference type="SUPFAM" id="SSF53244">
    <property type="entry name" value="MurD-like peptide ligases, peptide-binding domain"/>
    <property type="match status" value="1"/>
</dbReference>
<keyword evidence="8 10" id="KW-0131">Cell cycle</keyword>
<comment type="function">
    <text evidence="10">Involved in cell wall formation. Catalyzes the final step in the synthesis of UDP-N-acetylmuramoyl-pentapeptide, the precursor of murein.</text>
</comment>
<dbReference type="GeneID" id="63934625"/>
<dbReference type="EMBL" id="UHDZ01000001">
    <property type="protein sequence ID" value="SUM69963.1"/>
    <property type="molecule type" value="Genomic_DNA"/>
</dbReference>
<evidence type="ECO:0000256" key="4">
    <source>
        <dbReference type="ARBA" id="ARBA00022741"/>
    </source>
</evidence>
<evidence type="ECO:0000256" key="3">
    <source>
        <dbReference type="ARBA" id="ARBA00022618"/>
    </source>
</evidence>
<dbReference type="Pfam" id="PF08245">
    <property type="entry name" value="Mur_ligase_M"/>
    <property type="match status" value="1"/>
</dbReference>
<reference evidence="14 15" key="1">
    <citation type="submission" date="2018-06" db="EMBL/GenBank/DDBJ databases">
        <authorList>
            <consortium name="Pathogen Informatics"/>
            <person name="Doyle S."/>
        </authorList>
    </citation>
    <scope>NUCLEOTIDE SEQUENCE [LARGE SCALE GENOMIC DNA]</scope>
    <source>
        <strain evidence="14 15">NCTC11807</strain>
    </source>
</reference>
<evidence type="ECO:0000313" key="14">
    <source>
        <dbReference type="EMBL" id="SUM69963.1"/>
    </source>
</evidence>
<dbReference type="Gene3D" id="3.40.1190.10">
    <property type="entry name" value="Mur-like, catalytic domain"/>
    <property type="match status" value="1"/>
</dbReference>
<evidence type="ECO:0000256" key="1">
    <source>
        <dbReference type="ARBA" id="ARBA00022490"/>
    </source>
</evidence>
<dbReference type="PANTHER" id="PTHR43024">
    <property type="entry name" value="UDP-N-ACETYLMURAMOYL-TRIPEPTIDE--D-ALANYL-D-ALANINE LIGASE"/>
    <property type="match status" value="1"/>
</dbReference>
<evidence type="ECO:0000256" key="10">
    <source>
        <dbReference type="HAMAP-Rule" id="MF_02019"/>
    </source>
</evidence>
<dbReference type="InterPro" id="IPR035911">
    <property type="entry name" value="MurE/MurF_N"/>
</dbReference>
<dbReference type="GO" id="GO:0009252">
    <property type="term" value="P:peptidoglycan biosynthetic process"/>
    <property type="evidence" value="ECO:0007669"/>
    <property type="project" value="UniProtKB-UniRule"/>
</dbReference>
<keyword evidence="9 10" id="KW-0961">Cell wall biogenesis/degradation</keyword>
<dbReference type="Gene3D" id="3.90.190.20">
    <property type="entry name" value="Mur ligase, C-terminal domain"/>
    <property type="match status" value="1"/>
</dbReference>